<feature type="compositionally biased region" description="Polar residues" evidence="1">
    <location>
        <begin position="360"/>
        <end position="371"/>
    </location>
</feature>
<feature type="compositionally biased region" description="Basic and acidic residues" evidence="1">
    <location>
        <begin position="15"/>
        <end position="26"/>
    </location>
</feature>
<dbReference type="Proteomes" id="UP001295684">
    <property type="component" value="Unassembled WGS sequence"/>
</dbReference>
<feature type="region of interest" description="Disordered" evidence="1">
    <location>
        <begin position="186"/>
        <end position="206"/>
    </location>
</feature>
<feature type="region of interest" description="Disordered" evidence="1">
    <location>
        <begin position="496"/>
        <end position="518"/>
    </location>
</feature>
<dbReference type="InterPro" id="IPR018490">
    <property type="entry name" value="cNMP-bd_dom_sf"/>
</dbReference>
<feature type="region of interest" description="Disordered" evidence="1">
    <location>
        <begin position="360"/>
        <end position="386"/>
    </location>
</feature>
<reference evidence="2" key="1">
    <citation type="submission" date="2023-07" db="EMBL/GenBank/DDBJ databases">
        <authorList>
            <consortium name="AG Swart"/>
            <person name="Singh M."/>
            <person name="Singh A."/>
            <person name="Seah K."/>
            <person name="Emmerich C."/>
        </authorList>
    </citation>
    <scope>NUCLEOTIDE SEQUENCE</scope>
    <source>
        <strain evidence="2">DP1</strain>
    </source>
</reference>
<dbReference type="SUPFAM" id="SSF51206">
    <property type="entry name" value="cAMP-binding domain-like"/>
    <property type="match status" value="1"/>
</dbReference>
<sequence length="589" mass="67304">MEKLNRSAISKQKKYHGEEKNIKSEDIITVETGSSFQDESQSHQDTDSKSISPNKDSGKVKKSKKNFHLVFKNKLLFHKLKKKLKGMPGTRNNNISFQTNDFPEYSTKKTVKLKFSEETISSSRKIFKRKIEIQQSPREEPLANLSINQGYLSARKMIKLPQLDKVTIDLSQIPNINGFSPRNIRQATRSQKRRRKEQTESVNIETPNTSRSLFNVFQSSKRSRGASFEQHNHSFVSHLDRRFDKLKGYAAKLHTPSLTPSQAQQLKEWGKMLKKEAKEKRRNSKNSNHINNTRNLPSVDLSSLRTKSFRNQNNRSKLEDYKQAKPIDYEDLSARSPREIMKLSSRKRLVLPSVSGDNIMRSTGSFRQSGSFRRENKSGMKTPGQNIRLKNTKEEPEPEISTKDFNLFEAVNKANSNSDDSKQQKDYQLINQFIQKLIQEKLGLEKVEDKLAKILDSISTTMTTKVVFKDDPLFSKNGDISGVYLLLDGKIGINRPNSSTKNSKKASPAKTKDSASQEKSQVIQDKYTFVCEMEVLKGGKYKQTAVGLQFPFSRFVHIPRKHYQSMLAQIWASSPHLKGKCISGKSALT</sequence>
<evidence type="ECO:0000313" key="2">
    <source>
        <dbReference type="EMBL" id="CAI2362075.1"/>
    </source>
</evidence>
<comment type="caution">
    <text evidence="2">The sequence shown here is derived from an EMBL/GenBank/DDBJ whole genome shotgun (WGS) entry which is preliminary data.</text>
</comment>
<keyword evidence="3" id="KW-1185">Reference proteome</keyword>
<gene>
    <name evidence="2" type="ORF">ECRASSUSDP1_LOCUS3393</name>
</gene>
<feature type="compositionally biased region" description="Polar residues" evidence="1">
    <location>
        <begin position="285"/>
        <end position="315"/>
    </location>
</feature>
<accession>A0AAD1U659</accession>
<proteinExistence type="predicted"/>
<dbReference type="AlphaFoldDB" id="A0AAD1U659"/>
<feature type="region of interest" description="Disordered" evidence="1">
    <location>
        <begin position="1"/>
        <end position="63"/>
    </location>
</feature>
<feature type="region of interest" description="Disordered" evidence="1">
    <location>
        <begin position="276"/>
        <end position="319"/>
    </location>
</feature>
<name>A0AAD1U659_EUPCR</name>
<evidence type="ECO:0000313" key="3">
    <source>
        <dbReference type="Proteomes" id="UP001295684"/>
    </source>
</evidence>
<evidence type="ECO:0008006" key="4">
    <source>
        <dbReference type="Google" id="ProtNLM"/>
    </source>
</evidence>
<evidence type="ECO:0000256" key="1">
    <source>
        <dbReference type="SAM" id="MobiDB-lite"/>
    </source>
</evidence>
<organism evidence="2 3">
    <name type="scientific">Euplotes crassus</name>
    <dbReference type="NCBI Taxonomy" id="5936"/>
    <lineage>
        <taxon>Eukaryota</taxon>
        <taxon>Sar</taxon>
        <taxon>Alveolata</taxon>
        <taxon>Ciliophora</taxon>
        <taxon>Intramacronucleata</taxon>
        <taxon>Spirotrichea</taxon>
        <taxon>Hypotrichia</taxon>
        <taxon>Euplotida</taxon>
        <taxon>Euplotidae</taxon>
        <taxon>Moneuplotes</taxon>
    </lineage>
</organism>
<dbReference type="EMBL" id="CAMPGE010003249">
    <property type="protein sequence ID" value="CAI2362075.1"/>
    <property type="molecule type" value="Genomic_DNA"/>
</dbReference>
<protein>
    <recommendedName>
        <fullName evidence="4">Cyclic nucleotide-binding domain-containing protein</fullName>
    </recommendedName>
</protein>